<dbReference type="InterPro" id="IPR039536">
    <property type="entry name" value="TetR_C_Proteobacteria"/>
</dbReference>
<dbReference type="Gene3D" id="1.10.357.10">
    <property type="entry name" value="Tetracycline Repressor, domain 2"/>
    <property type="match status" value="1"/>
</dbReference>
<dbReference type="Proteomes" id="UP000186308">
    <property type="component" value="Unassembled WGS sequence"/>
</dbReference>
<sequence length="236" mass="25192">MDTNAAVSRTPRPGSGGGSQASSARGIADTLEQRRTALIAAAERVFAKRGYHEATMDDVAAAAGISKRTLYQLVQSKEELFTALLAQHRKPFDFSVETAGRSVEDVLHEMLSVWAHHVLSPSVVALLRLIMAEYIQGTTLSRLLDRESAKPCRDALQSYFKSCCAAGTLIIADPDEAAQMLYGMVIGNIHIEMLLGIGKAPSRAALDARIARAVALFLAGARPRGSAQVGEAMAKG</sequence>
<evidence type="ECO:0000256" key="1">
    <source>
        <dbReference type="ARBA" id="ARBA00023015"/>
    </source>
</evidence>
<evidence type="ECO:0000259" key="6">
    <source>
        <dbReference type="PROSITE" id="PS50977"/>
    </source>
</evidence>
<feature type="domain" description="HTH tetR-type" evidence="6">
    <location>
        <begin position="32"/>
        <end position="92"/>
    </location>
</feature>
<dbReference type="SUPFAM" id="SSF48498">
    <property type="entry name" value="Tetracyclin repressor-like, C-terminal domain"/>
    <property type="match status" value="1"/>
</dbReference>
<reference evidence="7 8" key="1">
    <citation type="submission" date="2017-01" db="EMBL/GenBank/DDBJ databases">
        <authorList>
            <person name="Varghese N."/>
            <person name="Submissions S."/>
        </authorList>
    </citation>
    <scope>NUCLEOTIDE SEQUENCE [LARGE SCALE GENOMIC DNA]</scope>
    <source>
        <strain evidence="7 8">ATCC 35905</strain>
    </source>
</reference>
<evidence type="ECO:0000313" key="7">
    <source>
        <dbReference type="EMBL" id="SIR20754.1"/>
    </source>
</evidence>
<dbReference type="SUPFAM" id="SSF46689">
    <property type="entry name" value="Homeodomain-like"/>
    <property type="match status" value="1"/>
</dbReference>
<organism evidence="7 8">
    <name type="scientific">Acidiphilium rubrum</name>
    <dbReference type="NCBI Taxonomy" id="526"/>
    <lineage>
        <taxon>Bacteria</taxon>
        <taxon>Pseudomonadati</taxon>
        <taxon>Pseudomonadota</taxon>
        <taxon>Alphaproteobacteria</taxon>
        <taxon>Acetobacterales</taxon>
        <taxon>Acidocellaceae</taxon>
        <taxon>Acidiphilium</taxon>
    </lineage>
</organism>
<feature type="DNA-binding region" description="H-T-H motif" evidence="4">
    <location>
        <begin position="55"/>
        <end position="74"/>
    </location>
</feature>
<dbReference type="PRINTS" id="PR00455">
    <property type="entry name" value="HTHTETR"/>
</dbReference>
<proteinExistence type="predicted"/>
<dbReference type="EMBL" id="FTNE01000019">
    <property type="protein sequence ID" value="SIR20754.1"/>
    <property type="molecule type" value="Genomic_DNA"/>
</dbReference>
<dbReference type="AlphaFoldDB" id="A0A8G2CMC8"/>
<evidence type="ECO:0000256" key="4">
    <source>
        <dbReference type="PROSITE-ProRule" id="PRU00335"/>
    </source>
</evidence>
<keyword evidence="2 4" id="KW-0238">DNA-binding</keyword>
<protein>
    <submittedName>
        <fullName evidence="7">Transcriptional regulator, TetR family</fullName>
    </submittedName>
</protein>
<dbReference type="OrthoDB" id="7584337at2"/>
<gene>
    <name evidence="7" type="ORF">SAMN05421828_11931</name>
</gene>
<evidence type="ECO:0000256" key="2">
    <source>
        <dbReference type="ARBA" id="ARBA00023125"/>
    </source>
</evidence>
<accession>A0A8G2CMC8</accession>
<keyword evidence="8" id="KW-1185">Reference proteome</keyword>
<evidence type="ECO:0000313" key="8">
    <source>
        <dbReference type="Proteomes" id="UP000186308"/>
    </source>
</evidence>
<dbReference type="PANTHER" id="PTHR30055">
    <property type="entry name" value="HTH-TYPE TRANSCRIPTIONAL REGULATOR RUTR"/>
    <property type="match status" value="1"/>
</dbReference>
<dbReference type="FunFam" id="1.10.10.60:FF:000141">
    <property type="entry name" value="TetR family transcriptional regulator"/>
    <property type="match status" value="1"/>
</dbReference>
<dbReference type="InterPro" id="IPR050109">
    <property type="entry name" value="HTH-type_TetR-like_transc_reg"/>
</dbReference>
<dbReference type="GO" id="GO:0003700">
    <property type="term" value="F:DNA-binding transcription factor activity"/>
    <property type="evidence" value="ECO:0007669"/>
    <property type="project" value="TreeGrafter"/>
</dbReference>
<name>A0A8G2CMC8_ACIRU</name>
<dbReference type="InterPro" id="IPR001647">
    <property type="entry name" value="HTH_TetR"/>
</dbReference>
<dbReference type="PROSITE" id="PS50977">
    <property type="entry name" value="HTH_TETR_2"/>
    <property type="match status" value="1"/>
</dbReference>
<dbReference type="PANTHER" id="PTHR30055:SF146">
    <property type="entry name" value="HTH-TYPE TRANSCRIPTIONAL DUAL REGULATOR CECR"/>
    <property type="match status" value="1"/>
</dbReference>
<evidence type="ECO:0000256" key="3">
    <source>
        <dbReference type="ARBA" id="ARBA00023163"/>
    </source>
</evidence>
<dbReference type="Pfam" id="PF14246">
    <property type="entry name" value="TetR_C_7"/>
    <property type="match status" value="1"/>
</dbReference>
<dbReference type="InterPro" id="IPR036271">
    <property type="entry name" value="Tet_transcr_reg_TetR-rel_C_sf"/>
</dbReference>
<comment type="caution">
    <text evidence="7">The sequence shown here is derived from an EMBL/GenBank/DDBJ whole genome shotgun (WGS) entry which is preliminary data.</text>
</comment>
<dbReference type="GO" id="GO:0000976">
    <property type="term" value="F:transcription cis-regulatory region binding"/>
    <property type="evidence" value="ECO:0007669"/>
    <property type="project" value="TreeGrafter"/>
</dbReference>
<dbReference type="Pfam" id="PF00440">
    <property type="entry name" value="TetR_N"/>
    <property type="match status" value="1"/>
</dbReference>
<dbReference type="InterPro" id="IPR009057">
    <property type="entry name" value="Homeodomain-like_sf"/>
</dbReference>
<feature type="region of interest" description="Disordered" evidence="5">
    <location>
        <begin position="1"/>
        <end position="26"/>
    </location>
</feature>
<dbReference type="Gene3D" id="1.10.10.60">
    <property type="entry name" value="Homeodomain-like"/>
    <property type="match status" value="1"/>
</dbReference>
<dbReference type="RefSeq" id="WP_081849139.1">
    <property type="nucleotide sequence ID" value="NZ_FTNE01000019.1"/>
</dbReference>
<keyword evidence="3" id="KW-0804">Transcription</keyword>
<keyword evidence="1" id="KW-0805">Transcription regulation</keyword>
<evidence type="ECO:0000256" key="5">
    <source>
        <dbReference type="SAM" id="MobiDB-lite"/>
    </source>
</evidence>